<dbReference type="EMBL" id="VSSQ01061952">
    <property type="protein sequence ID" value="MPN15237.1"/>
    <property type="molecule type" value="Genomic_DNA"/>
</dbReference>
<gene>
    <name evidence="1" type="ORF">SDC9_162567</name>
</gene>
<protein>
    <submittedName>
        <fullName evidence="1">Uncharacterized protein</fullName>
    </submittedName>
</protein>
<accession>A0A645FLE9</accession>
<comment type="caution">
    <text evidence="1">The sequence shown here is derived from an EMBL/GenBank/DDBJ whole genome shotgun (WGS) entry which is preliminary data.</text>
</comment>
<name>A0A645FLE9_9ZZZZ</name>
<reference evidence="1" key="1">
    <citation type="submission" date="2019-08" db="EMBL/GenBank/DDBJ databases">
        <authorList>
            <person name="Kucharzyk K."/>
            <person name="Murdoch R.W."/>
            <person name="Higgins S."/>
            <person name="Loffler F."/>
        </authorList>
    </citation>
    <scope>NUCLEOTIDE SEQUENCE</scope>
</reference>
<sequence length="78" mass="8435">MVGGHGDHEGLRLQRLDDQAARVVDRAHHQRQIGAAAAQVLQLARGGLGRQVQAYSGVALLELLEHGGQHVQRRTGNE</sequence>
<dbReference type="AlphaFoldDB" id="A0A645FLE9"/>
<evidence type="ECO:0000313" key="1">
    <source>
        <dbReference type="EMBL" id="MPN15237.1"/>
    </source>
</evidence>
<proteinExistence type="predicted"/>
<organism evidence="1">
    <name type="scientific">bioreactor metagenome</name>
    <dbReference type="NCBI Taxonomy" id="1076179"/>
    <lineage>
        <taxon>unclassified sequences</taxon>
        <taxon>metagenomes</taxon>
        <taxon>ecological metagenomes</taxon>
    </lineage>
</organism>